<comment type="catalytic activity">
    <reaction evidence="2">
        <text>Ni(II)-pyridinium-3,5-bisthiocarboxylate mononucleotide = pyridinium-3,5-bisthiocarboxylate mononucleotide + Ni(2+)</text>
        <dbReference type="Rhea" id="RHEA:54784"/>
        <dbReference type="ChEBI" id="CHEBI:49786"/>
        <dbReference type="ChEBI" id="CHEBI:137372"/>
        <dbReference type="ChEBI" id="CHEBI:137373"/>
        <dbReference type="EC" id="4.99.1.12"/>
    </reaction>
</comment>
<gene>
    <name evidence="2" type="primary">larC</name>
    <name evidence="3" type="ORF">EHLA_1342</name>
</gene>
<dbReference type="Gene3D" id="3.30.70.1380">
    <property type="entry name" value="Transcriptional regulatory protein pf0864 domain like"/>
    <property type="match status" value="1"/>
</dbReference>
<dbReference type="Pfam" id="PF01969">
    <property type="entry name" value="Ni_insertion"/>
    <property type="match status" value="1"/>
</dbReference>
<dbReference type="NCBIfam" id="TIGR00299">
    <property type="entry name" value="nickel pincer cofactor biosynthesis protein LarC"/>
    <property type="match status" value="1"/>
</dbReference>
<dbReference type="AlphaFoldDB" id="A0A285PR26"/>
<dbReference type="HAMAP" id="MF_01074">
    <property type="entry name" value="LarC"/>
    <property type="match status" value="1"/>
</dbReference>
<keyword evidence="4" id="KW-1185">Reference proteome</keyword>
<evidence type="ECO:0000313" key="4">
    <source>
        <dbReference type="Proteomes" id="UP000217549"/>
    </source>
</evidence>
<dbReference type="EC" id="4.99.1.12" evidence="2"/>
<proteinExistence type="inferred from homology"/>
<reference evidence="4" key="1">
    <citation type="submission" date="2017-09" db="EMBL/GenBank/DDBJ databases">
        <authorList>
            <person name="Shetty A S."/>
        </authorList>
    </citation>
    <scope>NUCLEOTIDE SEQUENCE [LARGE SCALE GENOMIC DNA]</scope>
</reference>
<dbReference type="EMBL" id="LT907978">
    <property type="protein sequence ID" value="SOB72061.1"/>
    <property type="molecule type" value="Genomic_DNA"/>
</dbReference>
<dbReference type="Proteomes" id="UP000217549">
    <property type="component" value="Chromosome I"/>
</dbReference>
<sequence length="462" mass="51890">MKTLYLECNMGAAGDMLMAALTELMPDPDAFVQQLNDLQIPQVKIKRTTIAKCGIMGTHMEVTVNGEEEKSVDVPLHMHEHHHEDHDHIHEHHHAGHDHVHEHHHEEHDHVHEHHHDGHDHVHEHTHGHSHHHTSMKDIEHIIGHLNVPEKVKEDAIAVYKLIADAESHAHGCPVEEIHFHEVGAMDAVADIVGVCLAVYKLAPEQIIASPVHVGYGQIHCAHGILPIPAPATAHILQGIPIYGGRIEGELCTPTGAALLKHFAQSFGQMPMMSVEKTGYGMGMKDFTDANCLRAIIGESIEEQEYTGCHGEPQEMDSIIELCCNLDDMTPEKIGFVTELLMKEGAFDVYTTNIQMKKNRPAIMLTCMCAKEDREKFLTLILKHTTTLGVREYNCKRYGLKREIKEIETIYGTVHVKAASGYGIVKEKPEYEDMARIAKEKNISLSEVEKEIYKKLSENKAR</sequence>
<comment type="similarity">
    <text evidence="2">Belongs to the LarC family.</text>
</comment>
<dbReference type="GO" id="GO:0051604">
    <property type="term" value="P:protein maturation"/>
    <property type="evidence" value="ECO:0007669"/>
    <property type="project" value="UniProtKB-UniRule"/>
</dbReference>
<dbReference type="PANTHER" id="PTHR36566:SF1">
    <property type="entry name" value="PYRIDINIUM-3,5-BISTHIOCARBOXYLIC ACID MONONUCLEOTIDE NICKEL INSERTION PROTEIN"/>
    <property type="match status" value="1"/>
</dbReference>
<accession>A0A285PR26</accession>
<name>A0A285PR26_9FIRM</name>
<evidence type="ECO:0000313" key="3">
    <source>
        <dbReference type="EMBL" id="SOB72061.1"/>
    </source>
</evidence>
<dbReference type="RefSeq" id="WP_096239918.1">
    <property type="nucleotide sequence ID" value="NZ_LT907978.1"/>
</dbReference>
<dbReference type="InterPro" id="IPR002822">
    <property type="entry name" value="Ni_insertion"/>
</dbReference>
<dbReference type="KEGG" id="ehl:EHLA_1342"/>
<dbReference type="GO" id="GO:0016829">
    <property type="term" value="F:lyase activity"/>
    <property type="evidence" value="ECO:0007669"/>
    <property type="project" value="UniProtKB-UniRule"/>
</dbReference>
<protein>
    <recommendedName>
        <fullName evidence="2">Pyridinium-3,5-bisthiocarboxylic acid mononucleotide nickel insertion protein</fullName>
        <shortName evidence="2">P2TMN nickel insertion protein</shortName>
        <ecNumber evidence="2">4.99.1.12</ecNumber>
    </recommendedName>
    <alternativeName>
        <fullName evidence="2">Nickel-pincer cofactor biosynthesis protein LarC</fullName>
    </alternativeName>
</protein>
<comment type="function">
    <text evidence="2">Involved in the biosynthesis of a nickel-pincer cofactor ((SCS)Ni(II) pincer complex). Binds Ni(2+), and functions in nickel delivery to pyridinium-3,5-bisthiocarboxylic acid mononucleotide (P2TMN), to form the mature cofactor. Is thus probably required for the activation of nickel-pincer cofactor-dependent enzymes.</text>
</comment>
<organism evidence="3 4">
    <name type="scientific">Anaerobutyricum hallii</name>
    <dbReference type="NCBI Taxonomy" id="39488"/>
    <lineage>
        <taxon>Bacteria</taxon>
        <taxon>Bacillati</taxon>
        <taxon>Bacillota</taxon>
        <taxon>Clostridia</taxon>
        <taxon>Lachnospirales</taxon>
        <taxon>Lachnospiraceae</taxon>
        <taxon>Anaerobutyricum</taxon>
    </lineage>
</organism>
<dbReference type="Gene3D" id="3.10.20.300">
    <property type="entry name" value="mk0293 like domain"/>
    <property type="match status" value="1"/>
</dbReference>
<dbReference type="STRING" id="39488.ERS852450_01319"/>
<keyword evidence="1 2" id="KW-0533">Nickel</keyword>
<evidence type="ECO:0000256" key="2">
    <source>
        <dbReference type="HAMAP-Rule" id="MF_01074"/>
    </source>
</evidence>
<dbReference type="GO" id="GO:0016151">
    <property type="term" value="F:nickel cation binding"/>
    <property type="evidence" value="ECO:0007669"/>
    <property type="project" value="UniProtKB-UniRule"/>
</dbReference>
<dbReference type="PANTHER" id="PTHR36566">
    <property type="entry name" value="NICKEL INSERTION PROTEIN-RELATED"/>
    <property type="match status" value="1"/>
</dbReference>
<evidence type="ECO:0000256" key="1">
    <source>
        <dbReference type="ARBA" id="ARBA00022596"/>
    </source>
</evidence>
<keyword evidence="2" id="KW-0456">Lyase</keyword>